<organism evidence="2 3">
    <name type="scientific">Litomosoides sigmodontis</name>
    <name type="common">Filarial nematode worm</name>
    <dbReference type="NCBI Taxonomy" id="42156"/>
    <lineage>
        <taxon>Eukaryota</taxon>
        <taxon>Metazoa</taxon>
        <taxon>Ecdysozoa</taxon>
        <taxon>Nematoda</taxon>
        <taxon>Chromadorea</taxon>
        <taxon>Rhabditida</taxon>
        <taxon>Spirurina</taxon>
        <taxon>Spiruromorpha</taxon>
        <taxon>Filarioidea</taxon>
        <taxon>Onchocercidae</taxon>
        <taxon>Litomosoides</taxon>
    </lineage>
</organism>
<gene>
    <name evidence="2" type="ORF">NLS_LOCUS10194</name>
</gene>
<feature type="non-terminal residue" evidence="2">
    <location>
        <position position="44"/>
    </location>
</feature>
<evidence type="ECO:0000313" key="3">
    <source>
        <dbReference type="Proteomes" id="UP000277928"/>
    </source>
</evidence>
<feature type="signal peptide" evidence="1">
    <location>
        <begin position="1"/>
        <end position="17"/>
    </location>
</feature>
<reference evidence="2 3" key="1">
    <citation type="submission" date="2018-08" db="EMBL/GenBank/DDBJ databases">
        <authorList>
            <person name="Laetsch R D."/>
            <person name="Stevens L."/>
            <person name="Kumar S."/>
            <person name="Blaxter L. M."/>
        </authorList>
    </citation>
    <scope>NUCLEOTIDE SEQUENCE [LARGE SCALE GENOMIC DNA]</scope>
</reference>
<sequence length="44" mass="4941">MFLFLLVALELIIVCIPIQYPISVIPISDIPDLERAEERAEAGE</sequence>
<keyword evidence="3" id="KW-1185">Reference proteome</keyword>
<evidence type="ECO:0000256" key="1">
    <source>
        <dbReference type="SAM" id="SignalP"/>
    </source>
</evidence>
<evidence type="ECO:0000313" key="2">
    <source>
        <dbReference type="EMBL" id="VDM93515.1"/>
    </source>
</evidence>
<protein>
    <submittedName>
        <fullName evidence="2">Uncharacterized protein</fullName>
    </submittedName>
</protein>
<keyword evidence="1" id="KW-0732">Signal</keyword>
<dbReference type="Proteomes" id="UP000277928">
    <property type="component" value="Unassembled WGS sequence"/>
</dbReference>
<dbReference type="AlphaFoldDB" id="A0A3P7MBK2"/>
<name>A0A3P7MBK2_LITSI</name>
<feature type="chain" id="PRO_5018326661" evidence="1">
    <location>
        <begin position="18"/>
        <end position="44"/>
    </location>
</feature>
<dbReference type="EMBL" id="UYRX01002760">
    <property type="protein sequence ID" value="VDM93515.1"/>
    <property type="molecule type" value="Genomic_DNA"/>
</dbReference>
<proteinExistence type="predicted"/>
<accession>A0A3P7MBK2</accession>